<name>A0A1W0X7N8_HYPEX</name>
<keyword evidence="3" id="KW-1185">Reference proteome</keyword>
<accession>A0A1W0X7N8</accession>
<feature type="transmembrane region" description="Helical" evidence="1">
    <location>
        <begin position="137"/>
        <end position="161"/>
    </location>
</feature>
<dbReference type="Proteomes" id="UP000192578">
    <property type="component" value="Unassembled WGS sequence"/>
</dbReference>
<sequence>MLNVGCLECSGVIDVLVASAKQGQNILIKELNVTSLAVTNQLTDVYCGGVWIRTLQMLCKALTLRCKLFEEKAGGNKRSINFFLAMHPAGLRIWLSVSCLCPNWRLQNFSAILSPICNEYSLLIHHFFLSNSSSHNAMGILSAFSLSAWAAFTVVFCLTIIGSLLSHNLRRTAALQEPLQNSKDPHLRFLGARMVPFPPIDEAFVQSRIARPPQERIAYLIPPPSYATLAKYSCDYVVAIPKVFSTRTAPFWFRRDSQLFDKFSHKYAWAASGATILHNSPQFSII</sequence>
<dbReference type="EMBL" id="MTYJ01000012">
    <property type="protein sequence ID" value="OQV23271.1"/>
    <property type="molecule type" value="Genomic_DNA"/>
</dbReference>
<evidence type="ECO:0000256" key="1">
    <source>
        <dbReference type="SAM" id="Phobius"/>
    </source>
</evidence>
<dbReference type="AlphaFoldDB" id="A0A1W0X7N8"/>
<proteinExistence type="predicted"/>
<keyword evidence="1" id="KW-0812">Transmembrane</keyword>
<comment type="caution">
    <text evidence="2">The sequence shown here is derived from an EMBL/GenBank/DDBJ whole genome shotgun (WGS) entry which is preliminary data.</text>
</comment>
<organism evidence="2 3">
    <name type="scientific">Hypsibius exemplaris</name>
    <name type="common">Freshwater tardigrade</name>
    <dbReference type="NCBI Taxonomy" id="2072580"/>
    <lineage>
        <taxon>Eukaryota</taxon>
        <taxon>Metazoa</taxon>
        <taxon>Ecdysozoa</taxon>
        <taxon>Tardigrada</taxon>
        <taxon>Eutardigrada</taxon>
        <taxon>Parachela</taxon>
        <taxon>Hypsibioidea</taxon>
        <taxon>Hypsibiidae</taxon>
        <taxon>Hypsibius</taxon>
    </lineage>
</organism>
<protein>
    <submittedName>
        <fullName evidence="2">Uncharacterized protein</fullName>
    </submittedName>
</protein>
<keyword evidence="1" id="KW-1133">Transmembrane helix</keyword>
<keyword evidence="1" id="KW-0472">Membrane</keyword>
<reference evidence="3" key="1">
    <citation type="submission" date="2017-01" db="EMBL/GenBank/DDBJ databases">
        <title>Comparative genomics of anhydrobiosis in the tardigrade Hypsibius dujardini.</title>
        <authorList>
            <person name="Yoshida Y."/>
            <person name="Koutsovoulos G."/>
            <person name="Laetsch D."/>
            <person name="Stevens L."/>
            <person name="Kumar S."/>
            <person name="Horikawa D."/>
            <person name="Ishino K."/>
            <person name="Komine S."/>
            <person name="Tomita M."/>
            <person name="Blaxter M."/>
            <person name="Arakawa K."/>
        </authorList>
    </citation>
    <scope>NUCLEOTIDE SEQUENCE [LARGE SCALE GENOMIC DNA]</scope>
    <source>
        <strain evidence="3">Z151</strain>
    </source>
</reference>
<gene>
    <name evidence="2" type="ORF">BV898_02723</name>
</gene>
<evidence type="ECO:0000313" key="2">
    <source>
        <dbReference type="EMBL" id="OQV23271.1"/>
    </source>
</evidence>
<evidence type="ECO:0000313" key="3">
    <source>
        <dbReference type="Proteomes" id="UP000192578"/>
    </source>
</evidence>